<dbReference type="AlphaFoldDB" id="A0A9Q5N9E0"/>
<evidence type="ECO:0000313" key="1">
    <source>
        <dbReference type="EMBL" id="OCB91530.1"/>
    </source>
</evidence>
<dbReference type="EMBL" id="LNZH02000082">
    <property type="protein sequence ID" value="OCB91530.1"/>
    <property type="molecule type" value="Genomic_DNA"/>
</dbReference>
<evidence type="ECO:0000313" key="2">
    <source>
        <dbReference type="Proteomes" id="UP000757232"/>
    </source>
</evidence>
<organism evidence="1 2">
    <name type="scientific">Sanghuangporus baumii</name>
    <name type="common">Phellinus baumii</name>
    <dbReference type="NCBI Taxonomy" id="108892"/>
    <lineage>
        <taxon>Eukaryota</taxon>
        <taxon>Fungi</taxon>
        <taxon>Dikarya</taxon>
        <taxon>Basidiomycota</taxon>
        <taxon>Agaricomycotina</taxon>
        <taxon>Agaricomycetes</taxon>
        <taxon>Hymenochaetales</taxon>
        <taxon>Hymenochaetaceae</taxon>
        <taxon>Sanghuangporus</taxon>
    </lineage>
</organism>
<dbReference type="Proteomes" id="UP000757232">
    <property type="component" value="Unassembled WGS sequence"/>
</dbReference>
<gene>
    <name evidence="1" type="ORF">A7U60_g1207</name>
</gene>
<keyword evidence="2" id="KW-1185">Reference proteome</keyword>
<accession>A0A9Q5N9E0</accession>
<name>A0A9Q5N9E0_SANBA</name>
<reference evidence="1" key="1">
    <citation type="submission" date="2016-06" db="EMBL/GenBank/DDBJ databases">
        <title>Draft Genome sequence of the fungus Inonotus baumii.</title>
        <authorList>
            <person name="Zhu H."/>
            <person name="Lin W."/>
        </authorList>
    </citation>
    <scope>NUCLEOTIDE SEQUENCE</scope>
    <source>
        <strain evidence="1">821</strain>
    </source>
</reference>
<proteinExistence type="predicted"/>
<comment type="caution">
    <text evidence="1">The sequence shown here is derived from an EMBL/GenBank/DDBJ whole genome shotgun (WGS) entry which is preliminary data.</text>
</comment>
<protein>
    <submittedName>
        <fullName evidence="1">Uncharacterized protein</fullName>
    </submittedName>
</protein>
<sequence>MINTLVSQQHRWRVFSLYWHEEDDSPYFPILDLTNMPMLTTLFLICGGDTKAFIGVGQSSKLKRVRIEGDFELVASKALLLQLTLPSVLKLRLGCLEKSAIRSCLDFLEATPLLEEIHINFAGNASAPDTLRSENRLLLPRLRYLRMENYTGPELVLDNVTLPSLKALEIIESRHGQPLVSFFSVLQLL</sequence>